<dbReference type="PROSITE" id="PS50160">
    <property type="entry name" value="DNA_LIGASE_A3"/>
    <property type="match status" value="1"/>
</dbReference>
<gene>
    <name evidence="9" type="ORF">UFOVP1604_239</name>
</gene>
<dbReference type="GO" id="GO:0006260">
    <property type="term" value="P:DNA replication"/>
    <property type="evidence" value="ECO:0007669"/>
    <property type="project" value="UniProtKB-KW"/>
</dbReference>
<dbReference type="CDD" id="cd08041">
    <property type="entry name" value="OBF_kDNA_ligase_like"/>
    <property type="match status" value="1"/>
</dbReference>
<dbReference type="Pfam" id="PF14743">
    <property type="entry name" value="DNA_ligase_OB_2"/>
    <property type="match status" value="1"/>
</dbReference>
<dbReference type="Pfam" id="PF01068">
    <property type="entry name" value="DNA_ligase_A_M"/>
    <property type="match status" value="1"/>
</dbReference>
<organism evidence="9">
    <name type="scientific">uncultured Caudovirales phage</name>
    <dbReference type="NCBI Taxonomy" id="2100421"/>
    <lineage>
        <taxon>Viruses</taxon>
        <taxon>Duplodnaviria</taxon>
        <taxon>Heunggongvirae</taxon>
        <taxon>Uroviricota</taxon>
        <taxon>Caudoviricetes</taxon>
        <taxon>Peduoviridae</taxon>
        <taxon>Maltschvirus</taxon>
        <taxon>Maltschvirus maltsch</taxon>
    </lineage>
</organism>
<comment type="cofactor">
    <cofactor evidence="1">
        <name>a divalent metal cation</name>
        <dbReference type="ChEBI" id="CHEBI:60240"/>
    </cofactor>
</comment>
<dbReference type="InterPro" id="IPR050326">
    <property type="entry name" value="NAD_dep_DNA_ligaseB"/>
</dbReference>
<protein>
    <recommendedName>
        <fullName evidence="3">DNA ligase</fullName>
    </recommendedName>
</protein>
<dbReference type="PANTHER" id="PTHR47810:SF1">
    <property type="entry name" value="DNA LIGASE B"/>
    <property type="match status" value="1"/>
</dbReference>
<evidence type="ECO:0000256" key="1">
    <source>
        <dbReference type="ARBA" id="ARBA00001968"/>
    </source>
</evidence>
<keyword evidence="7" id="KW-0234">DNA repair</keyword>
<evidence type="ECO:0000256" key="5">
    <source>
        <dbReference type="ARBA" id="ARBA00022705"/>
    </source>
</evidence>
<dbReference type="GO" id="GO:0006310">
    <property type="term" value="P:DNA recombination"/>
    <property type="evidence" value="ECO:0007669"/>
    <property type="project" value="InterPro"/>
</dbReference>
<keyword evidence="6" id="KW-0227">DNA damage</keyword>
<feature type="domain" description="ATP-dependent DNA ligase family profile" evidence="8">
    <location>
        <begin position="242"/>
        <end position="377"/>
    </location>
</feature>
<dbReference type="InterPro" id="IPR012340">
    <property type="entry name" value="NA-bd_OB-fold"/>
</dbReference>
<dbReference type="Gene3D" id="3.30.470.30">
    <property type="entry name" value="DNA ligase/mRNA capping enzyme"/>
    <property type="match status" value="1"/>
</dbReference>
<dbReference type="SUPFAM" id="SSF50249">
    <property type="entry name" value="Nucleic acid-binding proteins"/>
    <property type="match status" value="1"/>
</dbReference>
<evidence type="ECO:0000256" key="2">
    <source>
        <dbReference type="ARBA" id="ARBA00007572"/>
    </source>
</evidence>
<keyword evidence="5" id="KW-0235">DNA replication</keyword>
<dbReference type="PANTHER" id="PTHR47810">
    <property type="entry name" value="DNA LIGASE"/>
    <property type="match status" value="1"/>
</dbReference>
<name>A0A6J5SVY0_9CAUD</name>
<sequence length="429" mass="49240">MTNQDFKVVAQFIEEMKATSSTNDKKEILKKYDTPVLRKLFEYVYSPFKQYYVTSDNLKKRQDLSFDNYNDLFALLDDLNARLITGHNAIQVVNGFIAKNQEFADVIYDVIDRNLKTRATTTLINSVMPGTVPTFDVALAEKFDGNEKKVNFDSGEWWASRKLDGVRCITVIDEHGEPKFYSRAGNEFLTLSVLAQDIKRLGLKNKILDGEVCVMKEGGLEDFQGIIKEIGRKNHTIQTPKYYVFDFLEASEFWNQAGDVSLSARLIILNAIVTDLTYAEPLPQFQIKSVEEFEKIVADATEMGYEGVMMRKDIGYEGKRSKNLLKVKKMHDAEYVVIDLESDVNRIIDMGKEVEELMLKAVIVEHKGNKVRVGSGFNLEQRRYYHENPNEILGKTITVQFFEETTDQHGAHSLRFPVFKAIHGQKREF</sequence>
<dbReference type="InterPro" id="IPR012310">
    <property type="entry name" value="DNA_ligase_ATP-dep_cent"/>
</dbReference>
<accession>A0A6J5SVY0</accession>
<dbReference type="GO" id="GO:0005524">
    <property type="term" value="F:ATP binding"/>
    <property type="evidence" value="ECO:0007669"/>
    <property type="project" value="InterPro"/>
</dbReference>
<evidence type="ECO:0000259" key="8">
    <source>
        <dbReference type="PROSITE" id="PS50160"/>
    </source>
</evidence>
<evidence type="ECO:0000313" key="9">
    <source>
        <dbReference type="EMBL" id="CAB4219156.1"/>
    </source>
</evidence>
<evidence type="ECO:0000256" key="6">
    <source>
        <dbReference type="ARBA" id="ARBA00022763"/>
    </source>
</evidence>
<proteinExistence type="inferred from homology"/>
<dbReference type="InterPro" id="IPR029319">
    <property type="entry name" value="DNA_ligase_OB"/>
</dbReference>
<dbReference type="GO" id="GO:0006281">
    <property type="term" value="P:DNA repair"/>
    <property type="evidence" value="ECO:0007669"/>
    <property type="project" value="UniProtKB-KW"/>
</dbReference>
<reference evidence="9" key="1">
    <citation type="submission" date="2020-05" db="EMBL/GenBank/DDBJ databases">
        <authorList>
            <person name="Chiriac C."/>
            <person name="Salcher M."/>
            <person name="Ghai R."/>
            <person name="Kavagutti S V."/>
        </authorList>
    </citation>
    <scope>NUCLEOTIDE SEQUENCE</scope>
</reference>
<evidence type="ECO:0000256" key="3">
    <source>
        <dbReference type="ARBA" id="ARBA00013308"/>
    </source>
</evidence>
<dbReference type="GO" id="GO:0003910">
    <property type="term" value="F:DNA ligase (ATP) activity"/>
    <property type="evidence" value="ECO:0007669"/>
    <property type="project" value="InterPro"/>
</dbReference>
<keyword evidence="4 9" id="KW-0436">Ligase</keyword>
<comment type="similarity">
    <text evidence="2">Belongs to the ATP-dependent DNA ligase family.</text>
</comment>
<dbReference type="SUPFAM" id="SSF56091">
    <property type="entry name" value="DNA ligase/mRNA capping enzyme, catalytic domain"/>
    <property type="match status" value="1"/>
</dbReference>
<evidence type="ECO:0000256" key="7">
    <source>
        <dbReference type="ARBA" id="ARBA00023204"/>
    </source>
</evidence>
<dbReference type="EMBL" id="LR797474">
    <property type="protein sequence ID" value="CAB4219156.1"/>
    <property type="molecule type" value="Genomic_DNA"/>
</dbReference>
<evidence type="ECO:0000256" key="4">
    <source>
        <dbReference type="ARBA" id="ARBA00022598"/>
    </source>
</evidence>
<dbReference type="Gene3D" id="2.40.50.140">
    <property type="entry name" value="Nucleic acid-binding proteins"/>
    <property type="match status" value="1"/>
</dbReference>